<proteinExistence type="predicted"/>
<evidence type="ECO:0000259" key="1">
    <source>
        <dbReference type="Pfam" id="PF00561"/>
    </source>
</evidence>
<dbReference type="KEGG" id="apel:CA267_016300"/>
<accession>A0A6M4MHU5</accession>
<reference evidence="3" key="1">
    <citation type="submission" date="2014-12" db="EMBL/GenBank/DDBJ databases">
        <title>Complete genome sequence of a multi-drug resistant Klebsiella pneumoniae.</title>
        <authorList>
            <person name="Hua X."/>
            <person name="Chen Q."/>
            <person name="Li X."/>
            <person name="Feng Y."/>
            <person name="Ruan Z."/>
            <person name="Yu Y."/>
        </authorList>
    </citation>
    <scope>NUCLEOTIDE SEQUENCE [LARGE SCALE GENOMIC DNA]</scope>
    <source>
        <strain evidence="3">5.12</strain>
    </source>
</reference>
<dbReference type="EMBL" id="CP052766">
    <property type="protein sequence ID" value="QJR82200.1"/>
    <property type="molecule type" value="Genomic_DNA"/>
</dbReference>
<feature type="domain" description="AB hydrolase-1" evidence="1">
    <location>
        <begin position="24"/>
        <end position="135"/>
    </location>
</feature>
<evidence type="ECO:0000313" key="3">
    <source>
        <dbReference type="Proteomes" id="UP000219285"/>
    </source>
</evidence>
<dbReference type="InterPro" id="IPR000073">
    <property type="entry name" value="AB_hydrolase_1"/>
</dbReference>
<dbReference type="GO" id="GO:0016787">
    <property type="term" value="F:hydrolase activity"/>
    <property type="evidence" value="ECO:0007669"/>
    <property type="project" value="UniProtKB-KW"/>
</dbReference>
<dbReference type="SUPFAM" id="SSF53474">
    <property type="entry name" value="alpha/beta-Hydrolases"/>
    <property type="match status" value="1"/>
</dbReference>
<name>A0A6M4MHU5_9ALTE</name>
<keyword evidence="2" id="KW-0378">Hydrolase</keyword>
<dbReference type="GO" id="GO:0016020">
    <property type="term" value="C:membrane"/>
    <property type="evidence" value="ECO:0007669"/>
    <property type="project" value="TreeGrafter"/>
</dbReference>
<reference evidence="2 3" key="2">
    <citation type="submission" date="2020-04" db="EMBL/GenBank/DDBJ databases">
        <title>Complete genome sequence of Alteromonas pelagimontana 5.12T.</title>
        <authorList>
            <person name="Sinha R.K."/>
            <person name="Krishnan K.P."/>
            <person name="Kurian J.P."/>
        </authorList>
    </citation>
    <scope>NUCLEOTIDE SEQUENCE [LARGE SCALE GENOMIC DNA]</scope>
    <source>
        <strain evidence="2 3">5.12</strain>
    </source>
</reference>
<keyword evidence="3" id="KW-1185">Reference proteome</keyword>
<organism evidence="2 3">
    <name type="scientific">Alteromonas pelagimontana</name>
    <dbReference type="NCBI Taxonomy" id="1858656"/>
    <lineage>
        <taxon>Bacteria</taxon>
        <taxon>Pseudomonadati</taxon>
        <taxon>Pseudomonadota</taxon>
        <taxon>Gammaproteobacteria</taxon>
        <taxon>Alteromonadales</taxon>
        <taxon>Alteromonadaceae</taxon>
        <taxon>Alteromonas/Salinimonas group</taxon>
        <taxon>Alteromonas</taxon>
    </lineage>
</organism>
<protein>
    <submittedName>
        <fullName evidence="2">Alpha/beta hydrolase</fullName>
    </submittedName>
</protein>
<dbReference type="Proteomes" id="UP000219285">
    <property type="component" value="Chromosome"/>
</dbReference>
<dbReference type="PANTHER" id="PTHR43798">
    <property type="entry name" value="MONOACYLGLYCEROL LIPASE"/>
    <property type="match status" value="1"/>
</dbReference>
<dbReference type="InterPro" id="IPR050266">
    <property type="entry name" value="AB_hydrolase_sf"/>
</dbReference>
<dbReference type="InterPro" id="IPR029058">
    <property type="entry name" value="AB_hydrolase_fold"/>
</dbReference>
<gene>
    <name evidence="2" type="ORF">CA267_016300</name>
</gene>
<dbReference type="Gene3D" id="3.40.50.1820">
    <property type="entry name" value="alpha/beta hydrolase"/>
    <property type="match status" value="1"/>
</dbReference>
<evidence type="ECO:0000313" key="2">
    <source>
        <dbReference type="EMBL" id="QJR82200.1"/>
    </source>
</evidence>
<dbReference type="Pfam" id="PF00561">
    <property type="entry name" value="Abhydrolase_1"/>
    <property type="match status" value="1"/>
</dbReference>
<sequence>MIETEFHAGPLTLGGLDNQGEGQVIIGLHGFLDNAASLEPLFPYLTQYRFISLDLAGHGTSTHRPHGSHYNLVDYLQDLYSLLDHYEFNNVILLGHSLGGILATMYAATFPEQVKGVISIDACGPLTKPTDTIAEQIRTSILSRFKKSRNRLNIVNLEEAVQARCNVSDIKPEHAKAIISRNLTQDAGGHCFWASDPKLRTVSTVRLTEEQAEALMRNVQCPVWFGAASDSFKEVKNSYEARQHWFKNSQCEYFVGGHHIHMEKPELVGTAIRNFVEQL</sequence>
<dbReference type="RefSeq" id="WP_075609807.1">
    <property type="nucleotide sequence ID" value="NZ_CP052766.1"/>
</dbReference>
<dbReference type="AlphaFoldDB" id="A0A6M4MHU5"/>
<dbReference type="PANTHER" id="PTHR43798:SF33">
    <property type="entry name" value="HYDROLASE, PUTATIVE (AFU_ORTHOLOGUE AFUA_2G14860)-RELATED"/>
    <property type="match status" value="1"/>
</dbReference>
<dbReference type="PRINTS" id="PR00111">
    <property type="entry name" value="ABHYDROLASE"/>
</dbReference>
<dbReference type="OrthoDB" id="149912at2"/>